<feature type="domain" description="Anaphase-promoting complex subunit 1 middle" evidence="7">
    <location>
        <begin position="1055"/>
        <end position="1116"/>
    </location>
</feature>
<dbReference type="InParanoid" id="A0A1V8SRM8"/>
<dbReference type="GO" id="GO:0007091">
    <property type="term" value="P:metaphase/anaphase transition of mitotic cell cycle"/>
    <property type="evidence" value="ECO:0007669"/>
    <property type="project" value="TreeGrafter"/>
</dbReference>
<dbReference type="GO" id="GO:0031145">
    <property type="term" value="P:anaphase-promoting complex-dependent catabolic process"/>
    <property type="evidence" value="ECO:0007669"/>
    <property type="project" value="TreeGrafter"/>
</dbReference>
<evidence type="ECO:0000256" key="1">
    <source>
        <dbReference type="ARBA" id="ARBA00010547"/>
    </source>
</evidence>
<dbReference type="GO" id="GO:0070979">
    <property type="term" value="P:protein K11-linked ubiquitination"/>
    <property type="evidence" value="ECO:0007669"/>
    <property type="project" value="TreeGrafter"/>
</dbReference>
<feature type="region of interest" description="Disordered" evidence="5">
    <location>
        <begin position="211"/>
        <end position="232"/>
    </location>
</feature>
<dbReference type="InterPro" id="IPR046794">
    <property type="entry name" value="Apc1_MidN"/>
</dbReference>
<keyword evidence="9" id="KW-1185">Reference proteome</keyword>
<dbReference type="PANTHER" id="PTHR12827:SF3">
    <property type="entry name" value="ANAPHASE-PROMOTING COMPLEX SUBUNIT 1"/>
    <property type="match status" value="1"/>
</dbReference>
<dbReference type="Proteomes" id="UP000192596">
    <property type="component" value="Unassembled WGS sequence"/>
</dbReference>
<evidence type="ECO:0000313" key="9">
    <source>
        <dbReference type="Proteomes" id="UP000192596"/>
    </source>
</evidence>
<feature type="domain" description="Anaphase-promoting complex subunit 1 N-terminal" evidence="6">
    <location>
        <begin position="30"/>
        <end position="812"/>
    </location>
</feature>
<evidence type="ECO:0000256" key="3">
    <source>
        <dbReference type="ARBA" id="ARBA00022776"/>
    </source>
</evidence>
<gene>
    <name evidence="8" type="ORF">B0A48_12711</name>
</gene>
<dbReference type="GO" id="GO:0060090">
    <property type="term" value="F:molecular adaptor activity"/>
    <property type="evidence" value="ECO:0007669"/>
    <property type="project" value="TreeGrafter"/>
</dbReference>
<comment type="similarity">
    <text evidence="1">Belongs to the APC1 family.</text>
</comment>
<dbReference type="InterPro" id="IPR024990">
    <property type="entry name" value="Apc1"/>
</dbReference>
<dbReference type="GO" id="GO:0005680">
    <property type="term" value="C:anaphase-promoting complex"/>
    <property type="evidence" value="ECO:0007669"/>
    <property type="project" value="InterPro"/>
</dbReference>
<keyword evidence="4" id="KW-0131">Cell cycle</keyword>
<dbReference type="Gene3D" id="1.25.10.10">
    <property type="entry name" value="Leucine-rich Repeat Variant"/>
    <property type="match status" value="2"/>
</dbReference>
<comment type="caution">
    <text evidence="8">The sequence shown here is derived from an EMBL/GenBank/DDBJ whole genome shotgun (WGS) entry which is preliminary data.</text>
</comment>
<dbReference type="Pfam" id="PF20518">
    <property type="entry name" value="Apc1_MidN"/>
    <property type="match status" value="1"/>
</dbReference>
<dbReference type="FunFam" id="1.25.10.10:FF:000435">
    <property type="entry name" value="Ubiquitin ligase subunit"/>
    <property type="match status" value="1"/>
</dbReference>
<dbReference type="OrthoDB" id="26401at2759"/>
<dbReference type="Pfam" id="PF12859">
    <property type="entry name" value="ANAPC1"/>
    <property type="match status" value="1"/>
</dbReference>
<dbReference type="PANTHER" id="PTHR12827">
    <property type="entry name" value="MEIOTIC CHECKPOINT REGULATOR TSG24 FAMILY MEMBER"/>
    <property type="match status" value="1"/>
</dbReference>
<accession>A0A1V8SRM8</accession>
<proteinExistence type="inferred from homology"/>
<feature type="region of interest" description="Disordered" evidence="5">
    <location>
        <begin position="379"/>
        <end position="509"/>
    </location>
</feature>
<evidence type="ECO:0000256" key="5">
    <source>
        <dbReference type="SAM" id="MobiDB-lite"/>
    </source>
</evidence>
<keyword evidence="2" id="KW-0132">Cell division</keyword>
<sequence length="1957" mass="214987">MAEVKSLGIHTPVGLPYLILEELLPSDPKKELYQWETYAVKGENGQVEEELLYTKDCVVLSQGKSVKECYRFDLEGEDVRQALLTRFSNSAKSKAKAKQELRQDGQDAVQGDESADEYSAPRVDSERALVVILTTKAHIYFLQGSHHVVDLPFETERAFPSPKGILLQRKFATQPSVGDLPSPKVPAPPQNSFFSSQLQPTASYQLSPTLNRSFAGSQPLRPSPLGTGAGGAGNGLSRLFDQVFGSSDREDDQDATALYSLTSPLAEVGTVAETIRQYKPRISTNTESSSVAFESLDRSESLVFVSAEDELVDRRDSKSSPLMLLVTVNSNTKQITIWHGWYIQEASLASLIKRRADHKAKKARRRSSFLSGSLAAGADTPLVRPREGGRESFAPGVSLQLPNDVPPAHNTRSASRRRPTRQEDEEAMASQMDPEFQPIGSQQPARDNRRISLLVSRSDVAGPNTTTASFASKPGKRQPSFGPHNERRSFGARRSRGSTPGSVYGRSIGVDDDTMSMDLDYDASNGEHRVVEAILKLVRSVYEVSSAESVFGSLDEGYRRELLVRRVHTLPMKSSQQSVVPIDLGTRLNIATLCERLPSSSTEDRKLGLYLVDHATNELTSLLMDVKDRPVWVDQASSPRISIPIVVKETTTAQCKDIIKLRHGRSQVILLHPQGVLLSPLNITTMSIPKTTPYRFSDPLEVLPGLRGQDKDVGRNRTMPAPEVAKLARAGAFGSFDEVAVDGTLHRRELGFSPSDSFVEDVLDACQLLLQDKVDCRLQSVWCRAYARMATCPTYVSETAEDAEWVALTATILSPAVTLVDEKTRASLLMRRGATSKDRSSASALDLQTQALLAQVCSGPVWAWLSRPDTSAATTAPKSKDQLLLLATTLAIELVLGAGEAPEFPQLAQVDTDAISKLMLGLHILSEEQKLNITTASRSRQLTPIIAQLGTWLGLAAWSAQPRRHLVPEADGVEHAVVYSSTVILLTLSIMDEPVGVYEWIEHSLKHGSTERYPSLTVVSQLHRGDAVSTALDRAAVKMTPRIVTLSRIMEATQGMSVAAETFVEIAAEHGVDSEMLETLPIAIAAPFRQAIACCEKQPPTTWPSKLLRLVGRSDLDLASSVSRSSSMAATPHNVNPAPSRDLQSILHAFDHPAHPTLTREASRHTISSLLFHEDRRLVEATSLMHFNSIQLASCPKQPDWSDAFHLEQQQKVMQWATARMIALPTGDGMLHFDSQAPLLTERYALPGFSSSCIMQPMGQTVTIDRSRLTEEKVNWAYFHAGVSSGLRISKGAEGIDTSWLMFNKPNDLTNRHAGLLLALGLNGHLRHLAKWLSFKYLTPKHTMTSVGLLLGISASWMGTMDSLVTRMLSVHITSMLPPGAAELNVSPMTQTAGLMGIGLLYYNTQHRRMSEIMLHEIEIMDVEDLDSGPDGLRDESYRLAAGLALGFINLAKGKDLRGLHGMRLPERLLNVAVGPRPVHAVHVFDKATAGAIVAIALVFMKSNDRAMARRIDVPDTEAQFDHVRPDMLMLRTMAKHLILWDDIEASGTTANQSSWIEANLPACYKHKLASMHLHARSSLQSNDVPFYNIATGLAWALSLKYAGTGHIAARTEILALLDVFWFVRGTGEAYYYDGKLARSALRRCIDVLALAAATVMAGTGDLTTFRYLRRLHGKTDAETPYGSHLAAHMAIGILFLGGGTYTLGTSDLAVASMIAAFYPIYPTDVQDNRVHLQALRHFWVFAAEKRCIVVEDVDTGRPVAMPLLLTLQTGEEKMLRAPCLLPDLATVATLRSTDPGYWPMTLDFASNPAHLESFRKNQTIPMRRCPAAEAHTGTFTTTLAALSTPPSAATGGPQLWDWIFNLPLLRDQVDKADVELILPNDPRSSVALDGKGTVVDDRLALRKAVERGGEDELWGLRVLFAWAEKHRDTELAWLGRELVDELKGKIEDRRRSTPAK</sequence>
<dbReference type="InterPro" id="IPR011989">
    <property type="entry name" value="ARM-like"/>
</dbReference>
<dbReference type="EMBL" id="NAJO01000030">
    <property type="protein sequence ID" value="OQO01674.1"/>
    <property type="molecule type" value="Genomic_DNA"/>
</dbReference>
<dbReference type="STRING" id="1507870.A0A1V8SRM8"/>
<protein>
    <submittedName>
        <fullName evidence="8">Uncharacterized protein</fullName>
    </submittedName>
</protein>
<name>A0A1V8SRM8_9PEZI</name>
<organism evidence="8 9">
    <name type="scientific">Cryoendolithus antarcticus</name>
    <dbReference type="NCBI Taxonomy" id="1507870"/>
    <lineage>
        <taxon>Eukaryota</taxon>
        <taxon>Fungi</taxon>
        <taxon>Dikarya</taxon>
        <taxon>Ascomycota</taxon>
        <taxon>Pezizomycotina</taxon>
        <taxon>Dothideomycetes</taxon>
        <taxon>Dothideomycetidae</taxon>
        <taxon>Cladosporiales</taxon>
        <taxon>Cladosporiaceae</taxon>
        <taxon>Cryoendolithus</taxon>
    </lineage>
</organism>
<reference evidence="9" key="1">
    <citation type="submission" date="2017-03" db="EMBL/GenBank/DDBJ databases">
        <title>Genomes of endolithic fungi from Antarctica.</title>
        <authorList>
            <person name="Coleine C."/>
            <person name="Masonjones S."/>
            <person name="Stajich J.E."/>
        </authorList>
    </citation>
    <scope>NUCLEOTIDE SEQUENCE [LARGE SCALE GENOMIC DNA]</scope>
    <source>
        <strain evidence="9">CCFEE 5527</strain>
    </source>
</reference>
<evidence type="ECO:0000256" key="2">
    <source>
        <dbReference type="ARBA" id="ARBA00022618"/>
    </source>
</evidence>
<keyword evidence="3" id="KW-0498">Mitosis</keyword>
<evidence type="ECO:0000259" key="6">
    <source>
        <dbReference type="Pfam" id="PF12859"/>
    </source>
</evidence>
<evidence type="ECO:0000313" key="8">
    <source>
        <dbReference type="EMBL" id="OQO01674.1"/>
    </source>
</evidence>
<dbReference type="InterPro" id="IPR049255">
    <property type="entry name" value="Apc1_N"/>
</dbReference>
<dbReference type="GO" id="GO:0051301">
    <property type="term" value="P:cell division"/>
    <property type="evidence" value="ECO:0007669"/>
    <property type="project" value="UniProtKB-KW"/>
</dbReference>
<evidence type="ECO:0000256" key="4">
    <source>
        <dbReference type="ARBA" id="ARBA00023306"/>
    </source>
</evidence>
<feature type="region of interest" description="Disordered" evidence="5">
    <location>
        <begin position="95"/>
        <end position="120"/>
    </location>
</feature>
<evidence type="ECO:0000259" key="7">
    <source>
        <dbReference type="Pfam" id="PF20518"/>
    </source>
</evidence>